<organism evidence="1 2">
    <name type="scientific">Paenibacillus yanchengensis</name>
    <dbReference type="NCBI Taxonomy" id="2035833"/>
    <lineage>
        <taxon>Bacteria</taxon>
        <taxon>Bacillati</taxon>
        <taxon>Bacillota</taxon>
        <taxon>Bacilli</taxon>
        <taxon>Bacillales</taxon>
        <taxon>Paenibacillaceae</taxon>
        <taxon>Paenibacillus</taxon>
    </lineage>
</organism>
<comment type="caution">
    <text evidence="1">The sequence shown here is derived from an EMBL/GenBank/DDBJ whole genome shotgun (WGS) entry which is preliminary data.</text>
</comment>
<accession>A0ABW4YIF6</accession>
<evidence type="ECO:0000313" key="1">
    <source>
        <dbReference type="EMBL" id="MFD2115421.1"/>
    </source>
</evidence>
<name>A0ABW4YIF6_9BACL</name>
<gene>
    <name evidence="1" type="ORF">ACFSJH_06690</name>
</gene>
<dbReference type="Proteomes" id="UP001597362">
    <property type="component" value="Unassembled WGS sequence"/>
</dbReference>
<proteinExistence type="predicted"/>
<evidence type="ECO:0000313" key="2">
    <source>
        <dbReference type="Proteomes" id="UP001597362"/>
    </source>
</evidence>
<reference evidence="2" key="1">
    <citation type="journal article" date="2019" name="Int. J. Syst. Evol. Microbiol.">
        <title>The Global Catalogue of Microorganisms (GCM) 10K type strain sequencing project: providing services to taxonomists for standard genome sequencing and annotation.</title>
        <authorList>
            <consortium name="The Broad Institute Genomics Platform"/>
            <consortium name="The Broad Institute Genome Sequencing Center for Infectious Disease"/>
            <person name="Wu L."/>
            <person name="Ma J."/>
        </authorList>
    </citation>
    <scope>NUCLEOTIDE SEQUENCE [LARGE SCALE GENOMIC DNA]</scope>
    <source>
        <strain evidence="2">GH52</strain>
    </source>
</reference>
<dbReference type="EMBL" id="JBHUHO010000017">
    <property type="protein sequence ID" value="MFD2115421.1"/>
    <property type="molecule type" value="Genomic_DNA"/>
</dbReference>
<sequence length="107" mass="12512">MTMSHMKKHDPKLPTARAIRRACSKELYRTIKRLKVWIDDEKIAAAEQIYVQKVAHHIIWIVENQQNKKAQANWWAQEVSAEIAQLWNVDQQALIAAFSHAYTGKQF</sequence>
<protein>
    <submittedName>
        <fullName evidence="1">Dehydrogenase</fullName>
    </submittedName>
</protein>
<dbReference type="RefSeq" id="WP_377770564.1">
    <property type="nucleotide sequence ID" value="NZ_JBHUHO010000017.1"/>
</dbReference>
<keyword evidence="2" id="KW-1185">Reference proteome</keyword>